<evidence type="ECO:0000313" key="2">
    <source>
        <dbReference type="EMBL" id="TGD94749.1"/>
    </source>
</evidence>
<comment type="caution">
    <text evidence="2">The sequence shown here is derived from an EMBL/GenBank/DDBJ whole genome shotgun (WGS) entry which is preliminary data.</text>
</comment>
<keyword evidence="3" id="KW-1185">Reference proteome</keyword>
<feature type="region of interest" description="Disordered" evidence="1">
    <location>
        <begin position="1"/>
        <end position="25"/>
    </location>
</feature>
<dbReference type="AlphaFoldDB" id="A0A4Z0NFC3"/>
<name>A0A4Z0NFC3_9HYPH</name>
<reference evidence="2 3" key="1">
    <citation type="submission" date="2019-04" db="EMBL/GenBank/DDBJ databases">
        <authorList>
            <person name="Feng G."/>
            <person name="Zhu H."/>
        </authorList>
    </citation>
    <scope>NUCLEOTIDE SEQUENCE [LARGE SCALE GENOMIC DNA]</scope>
    <source>
        <strain evidence="2 3">6HR-1</strain>
    </source>
</reference>
<dbReference type="Proteomes" id="UP000297535">
    <property type="component" value="Unassembled WGS sequence"/>
</dbReference>
<proteinExistence type="predicted"/>
<evidence type="ECO:0000256" key="1">
    <source>
        <dbReference type="SAM" id="MobiDB-lite"/>
    </source>
</evidence>
<sequence length="93" mass="10163">MTDEPPDPGASGQPGGAGDRDDPRRRELLALHAERTELELRLARAGQQRAYLADPAAAAAAEAEEAALLQELDRLMTRIRAAEYRSRPGARTW</sequence>
<accession>A0A4Z0NFC3</accession>
<evidence type="ECO:0000313" key="3">
    <source>
        <dbReference type="Proteomes" id="UP000297535"/>
    </source>
</evidence>
<organism evidence="2 3">
    <name type="scientific">Methylobacterium nonmethylotrophicum</name>
    <dbReference type="NCBI Taxonomy" id="1141884"/>
    <lineage>
        <taxon>Bacteria</taxon>
        <taxon>Pseudomonadati</taxon>
        <taxon>Pseudomonadota</taxon>
        <taxon>Alphaproteobacteria</taxon>
        <taxon>Hyphomicrobiales</taxon>
        <taxon>Methylobacteriaceae</taxon>
        <taxon>Methylobacterium</taxon>
    </lineage>
</organism>
<dbReference type="EMBL" id="SRLB01000040">
    <property type="protein sequence ID" value="TGD94749.1"/>
    <property type="molecule type" value="Genomic_DNA"/>
</dbReference>
<protein>
    <submittedName>
        <fullName evidence="2">Uncharacterized protein</fullName>
    </submittedName>
</protein>
<gene>
    <name evidence="2" type="ORF">EU555_31330</name>
</gene>